<dbReference type="PANTHER" id="PTHR31302">
    <property type="entry name" value="TRANSMEMBRANE PROTEIN WITH METALLOPHOSPHOESTERASE DOMAIN-RELATED"/>
    <property type="match status" value="1"/>
</dbReference>
<dbReference type="InterPro" id="IPR029052">
    <property type="entry name" value="Metallo-depent_PP-like"/>
</dbReference>
<keyword evidence="3" id="KW-0812">Transmembrane</keyword>
<dbReference type="InterPro" id="IPR004843">
    <property type="entry name" value="Calcineurin-like_PHP"/>
</dbReference>
<dbReference type="Proteomes" id="UP000183954">
    <property type="component" value="Unassembled WGS sequence"/>
</dbReference>
<keyword evidence="1" id="KW-0479">Metal-binding</keyword>
<evidence type="ECO:0000313" key="5">
    <source>
        <dbReference type="EMBL" id="SHH31984.1"/>
    </source>
</evidence>
<evidence type="ECO:0000313" key="6">
    <source>
        <dbReference type="Proteomes" id="UP000183954"/>
    </source>
</evidence>
<dbReference type="GO" id="GO:0008758">
    <property type="term" value="F:UDP-2,3-diacylglucosamine hydrolase activity"/>
    <property type="evidence" value="ECO:0007669"/>
    <property type="project" value="TreeGrafter"/>
</dbReference>
<dbReference type="Gene3D" id="3.60.21.10">
    <property type="match status" value="1"/>
</dbReference>
<protein>
    <recommendedName>
        <fullName evidence="4">Calcineurin-like phosphoesterase domain-containing protein</fullName>
    </recommendedName>
</protein>
<evidence type="ECO:0000259" key="4">
    <source>
        <dbReference type="Pfam" id="PF00149"/>
    </source>
</evidence>
<feature type="domain" description="Calcineurin-like phosphoesterase" evidence="4">
    <location>
        <begin position="73"/>
        <end position="240"/>
    </location>
</feature>
<dbReference type="InterPro" id="IPR051158">
    <property type="entry name" value="Metallophosphoesterase_sf"/>
</dbReference>
<organism evidence="5 6">
    <name type="scientific">Desulfosporosinus lacus DSM 15449</name>
    <dbReference type="NCBI Taxonomy" id="1121420"/>
    <lineage>
        <taxon>Bacteria</taxon>
        <taxon>Bacillati</taxon>
        <taxon>Bacillota</taxon>
        <taxon>Clostridia</taxon>
        <taxon>Eubacteriales</taxon>
        <taxon>Desulfitobacteriaceae</taxon>
        <taxon>Desulfosporosinus</taxon>
    </lineage>
</organism>
<gene>
    <name evidence="5" type="ORF">SAMN02746098_00713</name>
</gene>
<name>A0A1M5S0K4_9FIRM</name>
<dbReference type="PROSITE" id="PS51318">
    <property type="entry name" value="TAT"/>
    <property type="match status" value="1"/>
</dbReference>
<evidence type="ECO:0000256" key="1">
    <source>
        <dbReference type="ARBA" id="ARBA00022723"/>
    </source>
</evidence>
<sequence>MPKKLTHPLAKKVSRRNFFRGIGGFIANHWLLSSIPLAGAGVLGWAEYDTLTLKRQEWDLYYPNLPAALEGKTICQLSDLHLETLRISPKNIYESVMAEKPDLLVITGDIISTRTDLDKLDPYLGGLTAPYGNFVVLGNNDYSHLSRTLFKRYLQELNNIGWTPLLNDAAFLPNLNLWVIGIDDPATAHDEVDLAYQKVFSSQQLATDPPFRLVLAHSTDCLDDVAKNGADLLLTGHTHGGQIRLPGFDPLITNTYLGDLGFYEGYHVINGVPLYINTGIGESMIPLRFNVPPEIAFFTLRKGNAEPGHQTS</sequence>
<dbReference type="RefSeq" id="WP_073027902.1">
    <property type="nucleotide sequence ID" value="NZ_FQXJ01000003.1"/>
</dbReference>
<feature type="transmembrane region" description="Helical" evidence="3">
    <location>
        <begin position="21"/>
        <end position="46"/>
    </location>
</feature>
<keyword evidence="2" id="KW-0378">Hydrolase</keyword>
<reference evidence="6" key="1">
    <citation type="submission" date="2016-11" db="EMBL/GenBank/DDBJ databases">
        <authorList>
            <person name="Varghese N."/>
            <person name="Submissions S."/>
        </authorList>
    </citation>
    <scope>NUCLEOTIDE SEQUENCE [LARGE SCALE GENOMIC DNA]</scope>
    <source>
        <strain evidence="6">DSM 15449</strain>
    </source>
</reference>
<accession>A0A1M5S0K4</accession>
<dbReference type="GO" id="GO:0046872">
    <property type="term" value="F:metal ion binding"/>
    <property type="evidence" value="ECO:0007669"/>
    <property type="project" value="UniProtKB-KW"/>
</dbReference>
<dbReference type="OrthoDB" id="9780884at2"/>
<dbReference type="EMBL" id="FQXJ01000003">
    <property type="protein sequence ID" value="SHH31984.1"/>
    <property type="molecule type" value="Genomic_DNA"/>
</dbReference>
<dbReference type="InterPro" id="IPR006311">
    <property type="entry name" value="TAT_signal"/>
</dbReference>
<evidence type="ECO:0000256" key="2">
    <source>
        <dbReference type="ARBA" id="ARBA00022801"/>
    </source>
</evidence>
<dbReference type="PANTHER" id="PTHR31302:SF31">
    <property type="entry name" value="PHOSPHODIESTERASE YAEI"/>
    <property type="match status" value="1"/>
</dbReference>
<evidence type="ECO:0000256" key="3">
    <source>
        <dbReference type="SAM" id="Phobius"/>
    </source>
</evidence>
<dbReference type="Pfam" id="PF00149">
    <property type="entry name" value="Metallophos"/>
    <property type="match status" value="1"/>
</dbReference>
<keyword evidence="6" id="KW-1185">Reference proteome</keyword>
<dbReference type="GO" id="GO:0016020">
    <property type="term" value="C:membrane"/>
    <property type="evidence" value="ECO:0007669"/>
    <property type="project" value="GOC"/>
</dbReference>
<dbReference type="SUPFAM" id="SSF56300">
    <property type="entry name" value="Metallo-dependent phosphatases"/>
    <property type="match status" value="1"/>
</dbReference>
<proteinExistence type="predicted"/>
<keyword evidence="3" id="KW-1133">Transmembrane helix</keyword>
<keyword evidence="3" id="KW-0472">Membrane</keyword>
<dbReference type="GO" id="GO:0009245">
    <property type="term" value="P:lipid A biosynthetic process"/>
    <property type="evidence" value="ECO:0007669"/>
    <property type="project" value="TreeGrafter"/>
</dbReference>
<dbReference type="AlphaFoldDB" id="A0A1M5S0K4"/>